<dbReference type="InterPro" id="IPR018060">
    <property type="entry name" value="HTH_AraC"/>
</dbReference>
<dbReference type="InterPro" id="IPR018062">
    <property type="entry name" value="HTH_AraC-typ_CS"/>
</dbReference>
<evidence type="ECO:0000256" key="2">
    <source>
        <dbReference type="ARBA" id="ARBA00023015"/>
    </source>
</evidence>
<dbReference type="PROSITE" id="PS50110">
    <property type="entry name" value="RESPONSE_REGULATORY"/>
    <property type="match status" value="1"/>
</dbReference>
<evidence type="ECO:0000256" key="4">
    <source>
        <dbReference type="ARBA" id="ARBA00023163"/>
    </source>
</evidence>
<dbReference type="Gene3D" id="1.10.10.60">
    <property type="entry name" value="Homeodomain-like"/>
    <property type="match status" value="2"/>
</dbReference>
<dbReference type="GO" id="GO:0043565">
    <property type="term" value="F:sequence-specific DNA binding"/>
    <property type="evidence" value="ECO:0007669"/>
    <property type="project" value="InterPro"/>
</dbReference>
<keyword evidence="4" id="KW-0804">Transcription</keyword>
<reference evidence="9 10" key="1">
    <citation type="submission" date="2018-08" db="EMBL/GenBank/DDBJ databases">
        <title>A genome reference for cultivated species of the human gut microbiota.</title>
        <authorList>
            <person name="Zou Y."/>
            <person name="Xue W."/>
            <person name="Luo G."/>
        </authorList>
    </citation>
    <scope>NUCLEOTIDE SEQUENCE [LARGE SCALE GENOMIC DNA]</scope>
    <source>
        <strain evidence="9 10">AF37-4</strain>
    </source>
</reference>
<evidence type="ECO:0000313" key="9">
    <source>
        <dbReference type="EMBL" id="RHL44492.1"/>
    </source>
</evidence>
<dbReference type="SUPFAM" id="SSF52172">
    <property type="entry name" value="CheY-like"/>
    <property type="match status" value="1"/>
</dbReference>
<dbReference type="GeneID" id="66467214"/>
<evidence type="ECO:0000256" key="5">
    <source>
        <dbReference type="ARBA" id="ARBA00024867"/>
    </source>
</evidence>
<name>A0A415L7E1_9FIRM</name>
<evidence type="ECO:0000256" key="1">
    <source>
        <dbReference type="ARBA" id="ARBA00018672"/>
    </source>
</evidence>
<dbReference type="PANTHER" id="PTHR43280:SF28">
    <property type="entry name" value="HTH-TYPE TRANSCRIPTIONAL ACTIVATOR RHAS"/>
    <property type="match status" value="1"/>
</dbReference>
<proteinExistence type="predicted"/>
<keyword evidence="6" id="KW-0597">Phosphoprotein</keyword>
<dbReference type="Gene3D" id="3.40.50.2300">
    <property type="match status" value="1"/>
</dbReference>
<dbReference type="PROSITE" id="PS00041">
    <property type="entry name" value="HTH_ARAC_FAMILY_1"/>
    <property type="match status" value="1"/>
</dbReference>
<dbReference type="GO" id="GO:0003700">
    <property type="term" value="F:DNA-binding transcription factor activity"/>
    <property type="evidence" value="ECO:0007669"/>
    <property type="project" value="InterPro"/>
</dbReference>
<evidence type="ECO:0000256" key="3">
    <source>
        <dbReference type="ARBA" id="ARBA00023125"/>
    </source>
</evidence>
<keyword evidence="2" id="KW-0805">Transcription regulation</keyword>
<comment type="function">
    <text evidence="5">May play the central regulatory role in sporulation. It may be an element of the effector pathway responsible for the activation of sporulation genes in response to nutritional stress. Spo0A may act in concert with spo0H (a sigma factor) to control the expression of some genes that are critical to the sporulation process.</text>
</comment>
<dbReference type="SMART" id="SM00342">
    <property type="entry name" value="HTH_ARAC"/>
    <property type="match status" value="1"/>
</dbReference>
<dbReference type="RefSeq" id="WP_118379896.1">
    <property type="nucleotide sequence ID" value="NZ_CABJDQ010000006.1"/>
</dbReference>
<dbReference type="PROSITE" id="PS01124">
    <property type="entry name" value="HTH_ARAC_FAMILY_2"/>
    <property type="match status" value="1"/>
</dbReference>
<dbReference type="PRINTS" id="PR00032">
    <property type="entry name" value="HTHARAC"/>
</dbReference>
<keyword evidence="3" id="KW-0238">DNA-binding</keyword>
<dbReference type="GO" id="GO:0000160">
    <property type="term" value="P:phosphorelay signal transduction system"/>
    <property type="evidence" value="ECO:0007669"/>
    <property type="project" value="InterPro"/>
</dbReference>
<evidence type="ECO:0000259" key="7">
    <source>
        <dbReference type="PROSITE" id="PS01124"/>
    </source>
</evidence>
<dbReference type="InterPro" id="IPR009057">
    <property type="entry name" value="Homeodomain-like_sf"/>
</dbReference>
<dbReference type="Pfam" id="PF00072">
    <property type="entry name" value="Response_reg"/>
    <property type="match status" value="1"/>
</dbReference>
<dbReference type="PANTHER" id="PTHR43280">
    <property type="entry name" value="ARAC-FAMILY TRANSCRIPTIONAL REGULATOR"/>
    <property type="match status" value="1"/>
</dbReference>
<feature type="domain" description="Response regulatory" evidence="8">
    <location>
        <begin position="4"/>
        <end position="121"/>
    </location>
</feature>
<dbReference type="AlphaFoldDB" id="A0A415L7E1"/>
<accession>A0A415L7E1</accession>
<dbReference type="InterPro" id="IPR001789">
    <property type="entry name" value="Sig_transdc_resp-reg_receiver"/>
</dbReference>
<dbReference type="SUPFAM" id="SSF46689">
    <property type="entry name" value="Homeodomain-like"/>
    <property type="match status" value="2"/>
</dbReference>
<protein>
    <recommendedName>
        <fullName evidence="1">Stage 0 sporulation protein A homolog</fullName>
    </recommendedName>
</protein>
<gene>
    <name evidence="9" type="ORF">DW018_08155</name>
</gene>
<evidence type="ECO:0000313" key="10">
    <source>
        <dbReference type="Proteomes" id="UP000283314"/>
    </source>
</evidence>
<sequence length="533" mass="63675">MRIKVMLASNDSGFIKQITAQAKFNENKMEVLSWVTSGEEIFQRFEEINPRLVIIDKDLDGLDAITCIRRIYSIKKKCKVLVIGGKDDADFMYRLFEIQVYGYVSKPIDIEKFNNELERISRDIRRINIEQIQYDASLSMQSLYFWKLMFEKSDMALDLNFLNSIMKSGFKKGMFRALLFRLDEMHGEMPNFKENQFYTDLSYIQQQIKMNTNNYIYEYCYEMIFDFRFNGVLAIINYDKQYDEIIKSKFEDIRRDSEEYAIRHYGMSLTLCVGNGYEDHTKVPNSREEAYSSAWARMKQGTRKVLYYKKTFDIHVSYKQKLERIVEQLKSTADTLNVDEFHNMIKQLFDLPDYVLTEYNSRNYLMNFVDTFFEINGKVLAEHMNVEVEKEYIKKILNYSRTLEDYQKNLEQKFDQMFKILADDAEKQNFRPLRKAIKYIKENYDKQITAETLAEVVNLSPVYFSHLFKKQTGKNMTDYITEYRMEIAKKMLFDTDKTIFEIAVAVGFQDQRYFSKRFKQIVGKTPSEYRKLK</sequence>
<evidence type="ECO:0000259" key="8">
    <source>
        <dbReference type="PROSITE" id="PS50110"/>
    </source>
</evidence>
<dbReference type="EMBL" id="QROT01000006">
    <property type="protein sequence ID" value="RHL44492.1"/>
    <property type="molecule type" value="Genomic_DNA"/>
</dbReference>
<dbReference type="SMART" id="SM00448">
    <property type="entry name" value="REC"/>
    <property type="match status" value="1"/>
</dbReference>
<dbReference type="Pfam" id="PF12833">
    <property type="entry name" value="HTH_18"/>
    <property type="match status" value="1"/>
</dbReference>
<dbReference type="InterPro" id="IPR011006">
    <property type="entry name" value="CheY-like_superfamily"/>
</dbReference>
<dbReference type="InterPro" id="IPR020449">
    <property type="entry name" value="Tscrpt_reg_AraC-type_HTH"/>
</dbReference>
<evidence type="ECO:0000256" key="6">
    <source>
        <dbReference type="PROSITE-ProRule" id="PRU00169"/>
    </source>
</evidence>
<comment type="caution">
    <text evidence="9">The sequence shown here is derived from an EMBL/GenBank/DDBJ whole genome shotgun (WGS) entry which is preliminary data.</text>
</comment>
<feature type="modified residue" description="4-aspartylphosphate" evidence="6">
    <location>
        <position position="56"/>
    </location>
</feature>
<feature type="domain" description="HTH araC/xylS-type" evidence="7">
    <location>
        <begin position="434"/>
        <end position="532"/>
    </location>
</feature>
<dbReference type="Proteomes" id="UP000283314">
    <property type="component" value="Unassembled WGS sequence"/>
</dbReference>
<organism evidence="9 10">
    <name type="scientific">Eubacterium ventriosum</name>
    <dbReference type="NCBI Taxonomy" id="39496"/>
    <lineage>
        <taxon>Bacteria</taxon>
        <taxon>Bacillati</taxon>
        <taxon>Bacillota</taxon>
        <taxon>Clostridia</taxon>
        <taxon>Eubacteriales</taxon>
        <taxon>Eubacteriaceae</taxon>
        <taxon>Eubacterium</taxon>
    </lineage>
</organism>